<evidence type="ECO:0000256" key="5">
    <source>
        <dbReference type="ARBA" id="ARBA00022729"/>
    </source>
</evidence>
<evidence type="ECO:0000313" key="11">
    <source>
        <dbReference type="Proteomes" id="UP000261360"/>
    </source>
</evidence>
<evidence type="ECO:0000256" key="7">
    <source>
        <dbReference type="ARBA" id="ARBA00023157"/>
    </source>
</evidence>
<feature type="transmembrane region" description="Helical" evidence="8">
    <location>
        <begin position="160"/>
        <end position="178"/>
    </location>
</feature>
<evidence type="ECO:0000256" key="9">
    <source>
        <dbReference type="SAM" id="SignalP"/>
    </source>
</evidence>
<dbReference type="PANTHER" id="PTHR11691">
    <property type="entry name" value="TYPE I INTERFERON"/>
    <property type="match status" value="1"/>
</dbReference>
<keyword evidence="8" id="KW-0812">Transmembrane</keyword>
<dbReference type="AlphaFoldDB" id="A0A3B4Y0P7"/>
<sequence>MISWTSLLVLCSVLSPALCCDWLRHYGHYSNISLTLIRLMGGQLTEQDSPVSFPYKFYKHIRNSEVRSKVVFIRDSLVQISDLYRHDNLSSVTWDMDNTNRFRMSIDRQIDGLNTCVSTEQRADNSLRKYYRRLRTSTLDRTVSTSTVNTDCNTVCTDCLYLLIYQVYIYLFICIYLFKCDVCLNLT</sequence>
<dbReference type="Proteomes" id="UP000261360">
    <property type="component" value="Unplaced"/>
</dbReference>
<protein>
    <recommendedName>
        <fullName evidence="12">Immunoglobulin V-set domain-containing protein</fullName>
    </recommendedName>
</protein>
<accession>A0A3B4Y0P7</accession>
<evidence type="ECO:0008006" key="12">
    <source>
        <dbReference type="Google" id="ProtNLM"/>
    </source>
</evidence>
<evidence type="ECO:0000256" key="2">
    <source>
        <dbReference type="ARBA" id="ARBA00011033"/>
    </source>
</evidence>
<evidence type="ECO:0000256" key="8">
    <source>
        <dbReference type="SAM" id="Phobius"/>
    </source>
</evidence>
<keyword evidence="8" id="KW-1133">Transmembrane helix</keyword>
<keyword evidence="3" id="KW-0202">Cytokine</keyword>
<dbReference type="InterPro" id="IPR000471">
    <property type="entry name" value="Interferon_alpha/beta/delta"/>
</dbReference>
<keyword evidence="4" id="KW-0964">Secreted</keyword>
<keyword evidence="8" id="KW-0472">Membrane</keyword>
<proteinExistence type="inferred from homology"/>
<evidence type="ECO:0000313" key="10">
    <source>
        <dbReference type="Ensembl" id="ENSSLDP00000022847.1"/>
    </source>
</evidence>
<dbReference type="GO" id="GO:0005615">
    <property type="term" value="C:extracellular space"/>
    <property type="evidence" value="ECO:0007669"/>
    <property type="project" value="UniProtKB-KW"/>
</dbReference>
<dbReference type="InterPro" id="IPR009079">
    <property type="entry name" value="4_helix_cytokine-like_core"/>
</dbReference>
<evidence type="ECO:0000256" key="6">
    <source>
        <dbReference type="ARBA" id="ARBA00023118"/>
    </source>
</evidence>
<keyword evidence="11" id="KW-1185">Reference proteome</keyword>
<reference evidence="10" key="2">
    <citation type="submission" date="2025-09" db="UniProtKB">
        <authorList>
            <consortium name="Ensembl"/>
        </authorList>
    </citation>
    <scope>IDENTIFICATION</scope>
</reference>
<dbReference type="Ensembl" id="ENSSLDT00000023582.1">
    <property type="protein sequence ID" value="ENSSLDP00000022847.1"/>
    <property type="gene ID" value="ENSSLDG00000017836.1"/>
</dbReference>
<dbReference type="PANTHER" id="PTHR11691:SF73">
    <property type="entry name" value="INTERFERON BETA"/>
    <property type="match status" value="1"/>
</dbReference>
<dbReference type="SUPFAM" id="SSF47266">
    <property type="entry name" value="4-helical cytokines"/>
    <property type="match status" value="1"/>
</dbReference>
<dbReference type="GO" id="GO:0006955">
    <property type="term" value="P:immune response"/>
    <property type="evidence" value="ECO:0007669"/>
    <property type="project" value="UniProtKB-ARBA"/>
</dbReference>
<keyword evidence="5 9" id="KW-0732">Signal</keyword>
<feature type="signal peptide" evidence="9">
    <location>
        <begin position="1"/>
        <end position="19"/>
    </location>
</feature>
<dbReference type="GO" id="GO:0005126">
    <property type="term" value="F:cytokine receptor binding"/>
    <property type="evidence" value="ECO:0007669"/>
    <property type="project" value="InterPro"/>
</dbReference>
<reference evidence="10" key="1">
    <citation type="submission" date="2025-08" db="UniProtKB">
        <authorList>
            <consortium name="Ensembl"/>
        </authorList>
    </citation>
    <scope>IDENTIFICATION</scope>
</reference>
<comment type="similarity">
    <text evidence="2">Belongs to the alpha/beta interferon family.</text>
</comment>
<keyword evidence="7" id="KW-1015">Disulfide bond</keyword>
<keyword evidence="6" id="KW-0051">Antiviral defense</keyword>
<evidence type="ECO:0000256" key="1">
    <source>
        <dbReference type="ARBA" id="ARBA00004613"/>
    </source>
</evidence>
<dbReference type="GO" id="GO:0005125">
    <property type="term" value="F:cytokine activity"/>
    <property type="evidence" value="ECO:0007669"/>
    <property type="project" value="UniProtKB-KW"/>
</dbReference>
<dbReference type="GeneTree" id="ENSGT00510000050089"/>
<evidence type="ECO:0000256" key="4">
    <source>
        <dbReference type="ARBA" id="ARBA00022525"/>
    </source>
</evidence>
<evidence type="ECO:0000256" key="3">
    <source>
        <dbReference type="ARBA" id="ARBA00022514"/>
    </source>
</evidence>
<dbReference type="Pfam" id="PF00143">
    <property type="entry name" value="Interferon"/>
    <property type="match status" value="1"/>
</dbReference>
<feature type="chain" id="PRO_5017375916" description="Immunoglobulin V-set domain-containing protein" evidence="9">
    <location>
        <begin position="20"/>
        <end position="187"/>
    </location>
</feature>
<organism evidence="10 11">
    <name type="scientific">Seriola lalandi dorsalis</name>
    <dbReference type="NCBI Taxonomy" id="1841481"/>
    <lineage>
        <taxon>Eukaryota</taxon>
        <taxon>Metazoa</taxon>
        <taxon>Chordata</taxon>
        <taxon>Craniata</taxon>
        <taxon>Vertebrata</taxon>
        <taxon>Euteleostomi</taxon>
        <taxon>Actinopterygii</taxon>
        <taxon>Neopterygii</taxon>
        <taxon>Teleostei</taxon>
        <taxon>Neoteleostei</taxon>
        <taxon>Acanthomorphata</taxon>
        <taxon>Carangaria</taxon>
        <taxon>Carangiformes</taxon>
        <taxon>Carangidae</taxon>
        <taxon>Seriola</taxon>
    </lineage>
</organism>
<dbReference type="Gene3D" id="1.20.1250.10">
    <property type="match status" value="1"/>
</dbReference>
<comment type="subcellular location">
    <subcellularLocation>
        <location evidence="1">Secreted</location>
    </subcellularLocation>
</comment>
<name>A0A3B4Y0P7_SERLL</name>
<dbReference type="GO" id="GO:0051607">
    <property type="term" value="P:defense response to virus"/>
    <property type="evidence" value="ECO:0007669"/>
    <property type="project" value="UniProtKB-KW"/>
</dbReference>